<dbReference type="InterPro" id="IPR050695">
    <property type="entry name" value="N-acetylmuramoyl_amidase_3"/>
</dbReference>
<name>A0ABR8N5H5_9ACTN</name>
<keyword evidence="6" id="KW-1185">Reference proteome</keyword>
<dbReference type="RefSeq" id="WP_191193290.1">
    <property type="nucleotide sequence ID" value="NZ_JACXYZ010000001.1"/>
</dbReference>
<feature type="chain" id="PRO_5045087245" evidence="3">
    <location>
        <begin position="24"/>
        <end position="262"/>
    </location>
</feature>
<dbReference type="SUPFAM" id="SSF53187">
    <property type="entry name" value="Zn-dependent exopeptidases"/>
    <property type="match status" value="1"/>
</dbReference>
<proteinExistence type="predicted"/>
<comment type="caution">
    <text evidence="5">The sequence shown here is derived from an EMBL/GenBank/DDBJ whole genome shotgun (WGS) entry which is preliminary data.</text>
</comment>
<dbReference type="CDD" id="cd02696">
    <property type="entry name" value="MurNAc-LAA"/>
    <property type="match status" value="1"/>
</dbReference>
<keyword evidence="1" id="KW-0378">Hydrolase</keyword>
<evidence type="ECO:0000256" key="1">
    <source>
        <dbReference type="ARBA" id="ARBA00022801"/>
    </source>
</evidence>
<reference evidence="5 6" key="1">
    <citation type="submission" date="2020-09" db="EMBL/GenBank/DDBJ databases">
        <title>novel species in genus Nocardioides.</title>
        <authorList>
            <person name="Zhang G."/>
        </authorList>
    </citation>
    <scope>NUCLEOTIDE SEQUENCE [LARGE SCALE GENOMIC DNA]</scope>
    <source>
        <strain evidence="5 6">KCTC 39551</strain>
    </source>
</reference>
<dbReference type="PANTHER" id="PTHR30404">
    <property type="entry name" value="N-ACETYLMURAMOYL-L-ALANINE AMIDASE"/>
    <property type="match status" value="1"/>
</dbReference>
<gene>
    <name evidence="5" type="ORF">IEZ26_02195</name>
</gene>
<feature type="domain" description="MurNAc-LAA" evidence="4">
    <location>
        <begin position="133"/>
        <end position="258"/>
    </location>
</feature>
<evidence type="ECO:0000313" key="5">
    <source>
        <dbReference type="EMBL" id="MBD3923418.1"/>
    </source>
</evidence>
<feature type="signal peptide" evidence="3">
    <location>
        <begin position="1"/>
        <end position="23"/>
    </location>
</feature>
<accession>A0ABR8N5H5</accession>
<dbReference type="Proteomes" id="UP000618818">
    <property type="component" value="Unassembled WGS sequence"/>
</dbReference>
<dbReference type="PANTHER" id="PTHR30404:SF0">
    <property type="entry name" value="N-ACETYLMURAMOYL-L-ALANINE AMIDASE AMIC"/>
    <property type="match status" value="1"/>
</dbReference>
<keyword evidence="3" id="KW-0732">Signal</keyword>
<sequence>MPRRAAVVLLLLLPLLGVSEDLAVAGTPDPRPQVSAEPLAGRVVVIDPGHQLGNHNFPRRINRPVPAGGFTKPCNTTGTATDGGYPEATLAWQVSRLVAARLRELGATVHLTRQSNRQDRWGPCVDERGRAGNATSSRPGADLKLSVHADGSYAAGARGFHVIAPPDRAPWTADIHRPSMRLASSVKAGLQSRRFGVATYTAGGDGIDVRSDLATLNLSDVPTVMVELGNMRRASEARVMTSPAGRARYAHGLVSGVRRFLS</sequence>
<evidence type="ECO:0000259" key="4">
    <source>
        <dbReference type="SMART" id="SM00646"/>
    </source>
</evidence>
<evidence type="ECO:0000256" key="3">
    <source>
        <dbReference type="SAM" id="SignalP"/>
    </source>
</evidence>
<evidence type="ECO:0000313" key="6">
    <source>
        <dbReference type="Proteomes" id="UP000618818"/>
    </source>
</evidence>
<dbReference type="EMBL" id="JACXYZ010000001">
    <property type="protein sequence ID" value="MBD3923418.1"/>
    <property type="molecule type" value="Genomic_DNA"/>
</dbReference>
<feature type="region of interest" description="Disordered" evidence="2">
    <location>
        <begin position="117"/>
        <end position="142"/>
    </location>
</feature>
<dbReference type="Gene3D" id="3.40.630.40">
    <property type="entry name" value="Zn-dependent exopeptidases"/>
    <property type="match status" value="1"/>
</dbReference>
<protein>
    <submittedName>
        <fullName evidence="5">N-acetylmuramoyl-L-alanine amidase</fullName>
    </submittedName>
</protein>
<dbReference type="Pfam" id="PF01520">
    <property type="entry name" value="Amidase_3"/>
    <property type="match status" value="1"/>
</dbReference>
<feature type="compositionally biased region" description="Basic and acidic residues" evidence="2">
    <location>
        <begin position="117"/>
        <end position="130"/>
    </location>
</feature>
<dbReference type="InterPro" id="IPR002508">
    <property type="entry name" value="MurNAc-LAA_cat"/>
</dbReference>
<evidence type="ECO:0000256" key="2">
    <source>
        <dbReference type="SAM" id="MobiDB-lite"/>
    </source>
</evidence>
<dbReference type="SMART" id="SM00646">
    <property type="entry name" value="Ami_3"/>
    <property type="match status" value="1"/>
</dbReference>
<organism evidence="5 6">
    <name type="scientific">Nocardioides cavernae</name>
    <dbReference type="NCBI Taxonomy" id="1921566"/>
    <lineage>
        <taxon>Bacteria</taxon>
        <taxon>Bacillati</taxon>
        <taxon>Actinomycetota</taxon>
        <taxon>Actinomycetes</taxon>
        <taxon>Propionibacteriales</taxon>
        <taxon>Nocardioidaceae</taxon>
        <taxon>Nocardioides</taxon>
    </lineage>
</organism>